<reference evidence="6" key="1">
    <citation type="journal article" date="2019" name="Int. J. Syst. Evol. Microbiol.">
        <title>The Global Catalogue of Microorganisms (GCM) 10K type strain sequencing project: providing services to taxonomists for standard genome sequencing and annotation.</title>
        <authorList>
            <consortium name="The Broad Institute Genomics Platform"/>
            <consortium name="The Broad Institute Genome Sequencing Center for Infectious Disease"/>
            <person name="Wu L."/>
            <person name="Ma J."/>
        </authorList>
    </citation>
    <scope>NUCLEOTIDE SEQUENCE [LARGE SCALE GENOMIC DNA]</scope>
    <source>
        <strain evidence="6">KCTC 42182</strain>
    </source>
</reference>
<dbReference type="InterPro" id="IPR016171">
    <property type="entry name" value="Vanillyl_alc_oxidase_C-sub2"/>
</dbReference>
<dbReference type="InterPro" id="IPR006094">
    <property type="entry name" value="Oxid_FAD_bind_N"/>
</dbReference>
<dbReference type="Gene3D" id="3.30.70.2740">
    <property type="match status" value="1"/>
</dbReference>
<dbReference type="SUPFAM" id="SSF56176">
    <property type="entry name" value="FAD-binding/transporter-associated domain-like"/>
    <property type="match status" value="1"/>
</dbReference>
<dbReference type="PANTHER" id="PTHR43716:SF2">
    <property type="entry name" value="BLL6224 PROTEIN"/>
    <property type="match status" value="1"/>
</dbReference>
<evidence type="ECO:0000256" key="2">
    <source>
        <dbReference type="ARBA" id="ARBA00022630"/>
    </source>
</evidence>
<dbReference type="InterPro" id="IPR016166">
    <property type="entry name" value="FAD-bd_PCMH"/>
</dbReference>
<dbReference type="InterPro" id="IPR036318">
    <property type="entry name" value="FAD-bd_PCMH-like_sf"/>
</dbReference>
<comment type="caution">
    <text evidence="5">The sequence shown here is derived from an EMBL/GenBank/DDBJ whole genome shotgun (WGS) entry which is preliminary data.</text>
</comment>
<evidence type="ECO:0000259" key="4">
    <source>
        <dbReference type="PROSITE" id="PS51387"/>
    </source>
</evidence>
<dbReference type="PANTHER" id="PTHR43716">
    <property type="entry name" value="D-2-HYDROXYGLUTARATE DEHYDROGENASE, MITOCHONDRIAL"/>
    <property type="match status" value="1"/>
</dbReference>
<dbReference type="Proteomes" id="UP001595711">
    <property type="component" value="Unassembled WGS sequence"/>
</dbReference>
<keyword evidence="2" id="KW-0285">Flavoprotein</keyword>
<dbReference type="RefSeq" id="WP_379726999.1">
    <property type="nucleotide sequence ID" value="NZ_JBHRYJ010000002.1"/>
</dbReference>
<dbReference type="Gene3D" id="3.30.70.2190">
    <property type="match status" value="1"/>
</dbReference>
<dbReference type="InterPro" id="IPR016164">
    <property type="entry name" value="FAD-linked_Oxase-like_C"/>
</dbReference>
<comment type="similarity">
    <text evidence="1">Belongs to the FAD-binding oxidoreductase/transferase type 4 family.</text>
</comment>
<dbReference type="EMBL" id="JBHRYJ010000002">
    <property type="protein sequence ID" value="MFC3676419.1"/>
    <property type="molecule type" value="Genomic_DNA"/>
</dbReference>
<name>A0ABV7VGA8_9PROT</name>
<sequence length="481" mass="51618">MTVQTPVATPLSAALLDRFKALVGPKGWSQDPDIIAPHLREPRDLYAGISPLLLRPANTEEVAAIVKMARETKTKLVPQGGNTGLVGGSIPFMGNDEIILSLQRMNRIRSLDALNDTITVEAGVVLAQVQQAAREADRLFPLSIGSEGSCTIGGNLSTNAGGNAVLRYGNTRELALGLEVVLADGQVWDGLRGLRKDNTGYDLKDLFIGGEGTLGIITAAVLKLHPLPRAMATAFTAVPNPAAAIELLSMAKTATGGQVTGFELISRRSLEFALKHNPGTVDPVAEPHPWYVLMEFSSGRNDGAIGETMEALLADGFEKALVLDAAIAQSDGQRAAFWKLRELLSDSQRPEGGSIKCDISVPVSKMAEFIDRATAAVEAHVPGVRIVAFGHIGDGNVHFNASQPVGWERAKFLELWDKVHAIVHDIAHGMQGSISAEHGVGRMKIDEIVHYKSPVEIEMMRKLKRAFDPDNILNPGKVVRP</sequence>
<proteinExistence type="inferred from homology"/>
<keyword evidence="6" id="KW-1185">Reference proteome</keyword>
<dbReference type="PROSITE" id="PS51387">
    <property type="entry name" value="FAD_PCMH"/>
    <property type="match status" value="1"/>
</dbReference>
<dbReference type="Pfam" id="PF01565">
    <property type="entry name" value="FAD_binding_4"/>
    <property type="match status" value="1"/>
</dbReference>
<dbReference type="Pfam" id="PF02913">
    <property type="entry name" value="FAD-oxidase_C"/>
    <property type="match status" value="1"/>
</dbReference>
<dbReference type="InterPro" id="IPR004113">
    <property type="entry name" value="FAD-bd_oxidored_4_C"/>
</dbReference>
<dbReference type="Gene3D" id="3.30.465.10">
    <property type="match status" value="1"/>
</dbReference>
<evidence type="ECO:0000256" key="1">
    <source>
        <dbReference type="ARBA" id="ARBA00008000"/>
    </source>
</evidence>
<evidence type="ECO:0000313" key="5">
    <source>
        <dbReference type="EMBL" id="MFC3676419.1"/>
    </source>
</evidence>
<dbReference type="InterPro" id="IPR016169">
    <property type="entry name" value="FAD-bd_PCMH_sub2"/>
</dbReference>
<accession>A0ABV7VGA8</accession>
<dbReference type="InterPro" id="IPR051264">
    <property type="entry name" value="FAD-oxidored/transferase_4"/>
</dbReference>
<dbReference type="InterPro" id="IPR016167">
    <property type="entry name" value="FAD-bd_PCMH_sub1"/>
</dbReference>
<keyword evidence="3" id="KW-0274">FAD</keyword>
<evidence type="ECO:0000256" key="3">
    <source>
        <dbReference type="ARBA" id="ARBA00022827"/>
    </source>
</evidence>
<dbReference type="Gene3D" id="1.10.45.10">
    <property type="entry name" value="Vanillyl-alcohol Oxidase, Chain A, domain 4"/>
    <property type="match status" value="1"/>
</dbReference>
<gene>
    <name evidence="5" type="ORF">ACFOOQ_12755</name>
</gene>
<dbReference type="Gene3D" id="3.30.43.10">
    <property type="entry name" value="Uridine Diphospho-n-acetylenolpyruvylglucosamine Reductase, domain 2"/>
    <property type="match status" value="1"/>
</dbReference>
<dbReference type="SUPFAM" id="SSF55103">
    <property type="entry name" value="FAD-linked oxidases, C-terminal domain"/>
    <property type="match status" value="1"/>
</dbReference>
<organism evidence="5 6">
    <name type="scientific">Ferrovibrio xuzhouensis</name>
    <dbReference type="NCBI Taxonomy" id="1576914"/>
    <lineage>
        <taxon>Bacteria</taxon>
        <taxon>Pseudomonadati</taxon>
        <taxon>Pseudomonadota</taxon>
        <taxon>Alphaproteobacteria</taxon>
        <taxon>Rhodospirillales</taxon>
        <taxon>Rhodospirillaceae</taxon>
        <taxon>Ferrovibrio</taxon>
    </lineage>
</organism>
<feature type="domain" description="FAD-binding PCMH-type" evidence="4">
    <location>
        <begin position="46"/>
        <end position="227"/>
    </location>
</feature>
<protein>
    <submittedName>
        <fullName evidence="5">FAD-binding oxidoreductase</fullName>
    </submittedName>
</protein>
<evidence type="ECO:0000313" key="6">
    <source>
        <dbReference type="Proteomes" id="UP001595711"/>
    </source>
</evidence>